<dbReference type="NCBIfam" id="TIGR01568">
    <property type="entry name" value="A_thal_3678"/>
    <property type="match status" value="1"/>
</dbReference>
<evidence type="ECO:0000256" key="2">
    <source>
        <dbReference type="ARBA" id="ARBA00022491"/>
    </source>
</evidence>
<feature type="compositionally biased region" description="Basic and acidic residues" evidence="7">
    <location>
        <begin position="119"/>
        <end position="135"/>
    </location>
</feature>
<feature type="domain" description="OVATE" evidence="8">
    <location>
        <begin position="233"/>
        <end position="292"/>
    </location>
</feature>
<feature type="region of interest" description="Disordered" evidence="7">
    <location>
        <begin position="107"/>
        <end position="174"/>
    </location>
</feature>
<comment type="function">
    <text evidence="6">Transcriptional repressor that regulates multiple aspects of plant growth and development.</text>
</comment>
<dbReference type="AlphaFoldDB" id="A0A8S0UYS8"/>
<dbReference type="PANTHER" id="PTHR33057:SF224">
    <property type="entry name" value="TRANSCRIPTION REPRESSOR"/>
    <property type="match status" value="1"/>
</dbReference>
<proteinExistence type="predicted"/>
<feature type="compositionally biased region" description="Low complexity" evidence="7">
    <location>
        <begin position="152"/>
        <end position="166"/>
    </location>
</feature>
<keyword evidence="3 6" id="KW-0805">Transcription regulation</keyword>
<dbReference type="InterPro" id="IPR038933">
    <property type="entry name" value="Ovate"/>
</dbReference>
<organism evidence="9 10">
    <name type="scientific">Olea europaea subsp. europaea</name>
    <dbReference type="NCBI Taxonomy" id="158383"/>
    <lineage>
        <taxon>Eukaryota</taxon>
        <taxon>Viridiplantae</taxon>
        <taxon>Streptophyta</taxon>
        <taxon>Embryophyta</taxon>
        <taxon>Tracheophyta</taxon>
        <taxon>Spermatophyta</taxon>
        <taxon>Magnoliopsida</taxon>
        <taxon>eudicotyledons</taxon>
        <taxon>Gunneridae</taxon>
        <taxon>Pentapetalae</taxon>
        <taxon>asterids</taxon>
        <taxon>lamiids</taxon>
        <taxon>Lamiales</taxon>
        <taxon>Oleaceae</taxon>
        <taxon>Oleeae</taxon>
        <taxon>Olea</taxon>
    </lineage>
</organism>
<keyword evidence="4 6" id="KW-0804">Transcription</keyword>
<sequence>MAKQPKFRLSLLSLQLCRPTKSSSLPKVPLPVAAYKFSSPVNSRSFDISCLNFPSPPPSTPNQSFRKCHVSSKISSLGNGSCTNSVTSKCKDETSSPVYYKMKKVDKSNAKMHNSTVSRFEREGKKDKIATKKSEASVSMSTSSGDSDKTKSLLSSSPRSDLPYDSNCPLKTIKEGPLNETKKMKQISIKSQRFKHCTSNNGKDGYRTFPESESRVKKSVCMVDGKVIESLVVEKRSADPYEDFKTSMLEMILEKQMFDANELDQLVLCFLSLNSRQHHSVILKAFVEIWEELFGGSTN</sequence>
<dbReference type="Pfam" id="PF04844">
    <property type="entry name" value="Ovate"/>
    <property type="match status" value="1"/>
</dbReference>
<evidence type="ECO:0000256" key="5">
    <source>
        <dbReference type="ARBA" id="ARBA00023242"/>
    </source>
</evidence>
<evidence type="ECO:0000313" key="10">
    <source>
        <dbReference type="Proteomes" id="UP000594638"/>
    </source>
</evidence>
<evidence type="ECO:0000256" key="6">
    <source>
        <dbReference type="RuleBase" id="RU367028"/>
    </source>
</evidence>
<dbReference type="Gramene" id="OE9A047702T1">
    <property type="protein sequence ID" value="OE9A047702C1"/>
    <property type="gene ID" value="OE9A047702"/>
</dbReference>
<keyword evidence="5 6" id="KW-0539">Nucleus</keyword>
<comment type="subcellular location">
    <subcellularLocation>
        <location evidence="1 6">Nucleus</location>
    </subcellularLocation>
</comment>
<evidence type="ECO:0000256" key="1">
    <source>
        <dbReference type="ARBA" id="ARBA00004123"/>
    </source>
</evidence>
<gene>
    <name evidence="9" type="ORF">OLEA9_A047702</name>
</gene>
<protein>
    <recommendedName>
        <fullName evidence="6">Transcription repressor</fullName>
    </recommendedName>
    <alternativeName>
        <fullName evidence="6">Ovate family protein</fullName>
    </alternativeName>
</protein>
<dbReference type="InterPro" id="IPR006458">
    <property type="entry name" value="Ovate_C"/>
</dbReference>
<evidence type="ECO:0000256" key="3">
    <source>
        <dbReference type="ARBA" id="ARBA00023015"/>
    </source>
</evidence>
<evidence type="ECO:0000313" key="9">
    <source>
        <dbReference type="EMBL" id="CAA3024778.1"/>
    </source>
</evidence>
<comment type="caution">
    <text evidence="9">The sequence shown here is derived from an EMBL/GenBank/DDBJ whole genome shotgun (WGS) entry which is preliminary data.</text>
</comment>
<evidence type="ECO:0000256" key="4">
    <source>
        <dbReference type="ARBA" id="ARBA00023163"/>
    </source>
</evidence>
<dbReference type="GO" id="GO:0045892">
    <property type="term" value="P:negative regulation of DNA-templated transcription"/>
    <property type="evidence" value="ECO:0007669"/>
    <property type="project" value="UniProtKB-UniRule"/>
</dbReference>
<accession>A0A8S0UYS8</accession>
<evidence type="ECO:0000256" key="7">
    <source>
        <dbReference type="SAM" id="MobiDB-lite"/>
    </source>
</evidence>
<dbReference type="Proteomes" id="UP000594638">
    <property type="component" value="Unassembled WGS sequence"/>
</dbReference>
<dbReference type="PROSITE" id="PS51754">
    <property type="entry name" value="OVATE"/>
    <property type="match status" value="1"/>
</dbReference>
<dbReference type="EMBL" id="CACTIH010009116">
    <property type="protein sequence ID" value="CAA3024778.1"/>
    <property type="molecule type" value="Genomic_DNA"/>
</dbReference>
<dbReference type="PANTHER" id="PTHR33057">
    <property type="entry name" value="TRANSCRIPTION REPRESSOR OFP7-RELATED"/>
    <property type="match status" value="1"/>
</dbReference>
<name>A0A8S0UYS8_OLEEU</name>
<dbReference type="OrthoDB" id="1928390at2759"/>
<dbReference type="GO" id="GO:0005634">
    <property type="term" value="C:nucleus"/>
    <property type="evidence" value="ECO:0007669"/>
    <property type="project" value="UniProtKB-SubCell"/>
</dbReference>
<keyword evidence="2 6" id="KW-0678">Repressor</keyword>
<reference evidence="9 10" key="1">
    <citation type="submission" date="2019-12" db="EMBL/GenBank/DDBJ databases">
        <authorList>
            <person name="Alioto T."/>
            <person name="Alioto T."/>
            <person name="Gomez Garrido J."/>
        </authorList>
    </citation>
    <scope>NUCLEOTIDE SEQUENCE [LARGE SCALE GENOMIC DNA]</scope>
</reference>
<evidence type="ECO:0000259" key="8">
    <source>
        <dbReference type="PROSITE" id="PS51754"/>
    </source>
</evidence>
<keyword evidence="10" id="KW-1185">Reference proteome</keyword>